<dbReference type="AlphaFoldDB" id="A0A9E4N246"/>
<dbReference type="Pfam" id="PF13202">
    <property type="entry name" value="EF-hand_5"/>
    <property type="match status" value="2"/>
</dbReference>
<sequence length="83" mass="8597">MMKTMMIKKGVVALAAAGFFAVANAADEGAFTKLDVNADGYISAEESTADEALYKDWAKVDANADGQVDAAEFSAFEAAPAAK</sequence>
<gene>
    <name evidence="3" type="ORF">JAZ04_16625</name>
</gene>
<proteinExistence type="predicted"/>
<accession>A0A9E4N246</accession>
<organism evidence="3 4">
    <name type="scientific">Candidatus Thiodiazotropha lotti</name>
    <dbReference type="NCBI Taxonomy" id="2792787"/>
    <lineage>
        <taxon>Bacteria</taxon>
        <taxon>Pseudomonadati</taxon>
        <taxon>Pseudomonadota</taxon>
        <taxon>Gammaproteobacteria</taxon>
        <taxon>Chromatiales</taxon>
        <taxon>Sedimenticolaceae</taxon>
        <taxon>Candidatus Thiodiazotropha</taxon>
    </lineage>
</organism>
<dbReference type="InterPro" id="IPR018247">
    <property type="entry name" value="EF_Hand_1_Ca_BS"/>
</dbReference>
<reference evidence="3" key="1">
    <citation type="journal article" date="2021" name="Proc. Natl. Acad. Sci. U.S.A.">
        <title>Global biogeography of chemosynthetic symbionts reveals both localized and globally distributed symbiont groups. .</title>
        <authorList>
            <person name="Osvatic J.T."/>
            <person name="Wilkins L.G.E."/>
            <person name="Leibrecht L."/>
            <person name="Leray M."/>
            <person name="Zauner S."/>
            <person name="Polzin J."/>
            <person name="Camacho Y."/>
            <person name="Gros O."/>
            <person name="van Gils J.A."/>
            <person name="Eisen J.A."/>
            <person name="Petersen J.M."/>
            <person name="Yuen B."/>
        </authorList>
    </citation>
    <scope>NUCLEOTIDE SEQUENCE</scope>
    <source>
        <strain evidence="3">MAGL173</strain>
    </source>
</reference>
<dbReference type="SUPFAM" id="SSF47473">
    <property type="entry name" value="EF-hand"/>
    <property type="match status" value="1"/>
</dbReference>
<protein>
    <submittedName>
        <fullName evidence="3">EF-hand domain-containing protein</fullName>
    </submittedName>
</protein>
<evidence type="ECO:0000313" key="4">
    <source>
        <dbReference type="Proteomes" id="UP000886687"/>
    </source>
</evidence>
<feature type="domain" description="EF-hand" evidence="2">
    <location>
        <begin position="59"/>
        <end position="76"/>
    </location>
</feature>
<dbReference type="EMBL" id="JAEPDI010000013">
    <property type="protein sequence ID" value="MCG7940460.1"/>
    <property type="molecule type" value="Genomic_DNA"/>
</dbReference>
<dbReference type="InterPro" id="IPR011992">
    <property type="entry name" value="EF-hand-dom_pair"/>
</dbReference>
<dbReference type="PROSITE" id="PS00018">
    <property type="entry name" value="EF_HAND_1"/>
    <property type="match status" value="1"/>
</dbReference>
<evidence type="ECO:0000259" key="2">
    <source>
        <dbReference type="Pfam" id="PF13202"/>
    </source>
</evidence>
<feature type="signal peptide" evidence="1">
    <location>
        <begin position="1"/>
        <end position="25"/>
    </location>
</feature>
<dbReference type="InterPro" id="IPR002048">
    <property type="entry name" value="EF_hand_dom"/>
</dbReference>
<feature type="domain" description="EF-hand" evidence="2">
    <location>
        <begin position="30"/>
        <end position="46"/>
    </location>
</feature>
<dbReference type="Gene3D" id="1.10.238.10">
    <property type="entry name" value="EF-hand"/>
    <property type="match status" value="1"/>
</dbReference>
<feature type="chain" id="PRO_5039329505" evidence="1">
    <location>
        <begin position="26"/>
        <end position="83"/>
    </location>
</feature>
<name>A0A9E4N246_9GAMM</name>
<keyword evidence="1" id="KW-0732">Signal</keyword>
<dbReference type="Proteomes" id="UP000886687">
    <property type="component" value="Unassembled WGS sequence"/>
</dbReference>
<evidence type="ECO:0000256" key="1">
    <source>
        <dbReference type="SAM" id="SignalP"/>
    </source>
</evidence>
<dbReference type="GO" id="GO:0005509">
    <property type="term" value="F:calcium ion binding"/>
    <property type="evidence" value="ECO:0007669"/>
    <property type="project" value="InterPro"/>
</dbReference>
<comment type="caution">
    <text evidence="3">The sequence shown here is derived from an EMBL/GenBank/DDBJ whole genome shotgun (WGS) entry which is preliminary data.</text>
</comment>
<evidence type="ECO:0000313" key="3">
    <source>
        <dbReference type="EMBL" id="MCG7940460.1"/>
    </source>
</evidence>